<dbReference type="STRING" id="882082.SaccyDRAFT_3648"/>
<keyword evidence="1" id="KW-0812">Transmembrane</keyword>
<feature type="transmembrane region" description="Helical" evidence="1">
    <location>
        <begin position="44"/>
        <end position="62"/>
    </location>
</feature>
<evidence type="ECO:0008006" key="4">
    <source>
        <dbReference type="Google" id="ProtNLM"/>
    </source>
</evidence>
<evidence type="ECO:0000256" key="1">
    <source>
        <dbReference type="SAM" id="Phobius"/>
    </source>
</evidence>
<organism evidence="2 3">
    <name type="scientific">Saccharomonospora cyanea NA-134</name>
    <dbReference type="NCBI Taxonomy" id="882082"/>
    <lineage>
        <taxon>Bacteria</taxon>
        <taxon>Bacillati</taxon>
        <taxon>Actinomycetota</taxon>
        <taxon>Actinomycetes</taxon>
        <taxon>Pseudonocardiales</taxon>
        <taxon>Pseudonocardiaceae</taxon>
        <taxon>Saccharomonospora</taxon>
    </lineage>
</organism>
<accession>H5XEJ6</accession>
<dbReference type="RefSeq" id="WP_005458291.1">
    <property type="nucleotide sequence ID" value="NZ_CM001440.1"/>
</dbReference>
<feature type="transmembrane region" description="Helical" evidence="1">
    <location>
        <begin position="131"/>
        <end position="156"/>
    </location>
</feature>
<name>H5XEJ6_9PSEU</name>
<gene>
    <name evidence="2" type="ORF">SaccyDRAFT_3648</name>
</gene>
<dbReference type="OrthoDB" id="4773013at2"/>
<protein>
    <recommendedName>
        <fullName evidence="4">Transmembrane protein</fullName>
    </recommendedName>
</protein>
<dbReference type="Proteomes" id="UP000002791">
    <property type="component" value="Chromosome"/>
</dbReference>
<feature type="transmembrane region" description="Helical" evidence="1">
    <location>
        <begin position="77"/>
        <end position="98"/>
    </location>
</feature>
<evidence type="ECO:0000313" key="3">
    <source>
        <dbReference type="Proteomes" id="UP000002791"/>
    </source>
</evidence>
<keyword evidence="3" id="KW-1185">Reference proteome</keyword>
<keyword evidence="1" id="KW-0472">Membrane</keyword>
<evidence type="ECO:0000313" key="2">
    <source>
        <dbReference type="EMBL" id="EHR62475.1"/>
    </source>
</evidence>
<keyword evidence="1" id="KW-1133">Transmembrane helix</keyword>
<reference evidence="2 3" key="1">
    <citation type="submission" date="2011-11" db="EMBL/GenBank/DDBJ databases">
        <title>The Noncontiguous Finished sequence of Saccharomonospora cyanea NA-134.</title>
        <authorList>
            <consortium name="US DOE Joint Genome Institute"/>
            <person name="Lucas S."/>
            <person name="Han J."/>
            <person name="Lapidus A."/>
            <person name="Cheng J.-F."/>
            <person name="Goodwin L."/>
            <person name="Pitluck S."/>
            <person name="Peters L."/>
            <person name="Ovchinnikova G."/>
            <person name="Lu M."/>
            <person name="Detter J.C."/>
            <person name="Han C."/>
            <person name="Tapia R."/>
            <person name="Land M."/>
            <person name="Hauser L."/>
            <person name="Kyrpides N."/>
            <person name="Ivanova N."/>
            <person name="Pagani I."/>
            <person name="Brambilla E.-M."/>
            <person name="Klenk H.-P."/>
            <person name="Woyke T."/>
        </authorList>
    </citation>
    <scope>NUCLEOTIDE SEQUENCE [LARGE SCALE GENOMIC DNA]</scope>
    <source>
        <strain evidence="2 3">NA-134</strain>
    </source>
</reference>
<dbReference type="HOGENOM" id="CLU_094889_1_1_11"/>
<dbReference type="EMBL" id="CM001440">
    <property type="protein sequence ID" value="EHR62475.1"/>
    <property type="molecule type" value="Genomic_DNA"/>
</dbReference>
<dbReference type="eggNOG" id="ENOG5033X67">
    <property type="taxonomic scope" value="Bacteria"/>
</dbReference>
<sequence length="166" mass="17720">MNDETGSKHPQQPEDRGDLDQLAADVDATLGRTVRTVEFGRRGFTIAVFVFALLVGFVLPWVDGSPGWQVLLGEAGAIPQLFAATSGFFGVLVSAITLATRRWWLTWVCAVGGWFAFVDGILAVWSQQSSGISGVAGAGPGIGLVIASIAMAVLAFQWMKLAWSRH</sequence>
<dbReference type="AlphaFoldDB" id="H5XEJ6"/>
<proteinExistence type="predicted"/>
<feature type="transmembrane region" description="Helical" evidence="1">
    <location>
        <begin position="105"/>
        <end position="125"/>
    </location>
</feature>